<dbReference type="InterPro" id="IPR036890">
    <property type="entry name" value="HATPase_C_sf"/>
</dbReference>
<feature type="domain" description="Histidine kinase" evidence="8">
    <location>
        <begin position="418"/>
        <end position="635"/>
    </location>
</feature>
<keyword evidence="3" id="KW-0808">Transferase</keyword>
<dbReference type="SUPFAM" id="SSF48452">
    <property type="entry name" value="TPR-like"/>
    <property type="match status" value="2"/>
</dbReference>
<feature type="chain" id="PRO_5037185636" description="histidine kinase" evidence="7">
    <location>
        <begin position="22"/>
        <end position="636"/>
    </location>
</feature>
<keyword evidence="6" id="KW-1133">Transmembrane helix</keyword>
<evidence type="ECO:0000256" key="2">
    <source>
        <dbReference type="ARBA" id="ARBA00012438"/>
    </source>
</evidence>
<dbReference type="GO" id="GO:0005886">
    <property type="term" value="C:plasma membrane"/>
    <property type="evidence" value="ECO:0007669"/>
    <property type="project" value="TreeGrafter"/>
</dbReference>
<evidence type="ECO:0000256" key="4">
    <source>
        <dbReference type="ARBA" id="ARBA00022777"/>
    </source>
</evidence>
<evidence type="ECO:0000256" key="5">
    <source>
        <dbReference type="SAM" id="Coils"/>
    </source>
</evidence>
<feature type="transmembrane region" description="Helical" evidence="6">
    <location>
        <begin position="372"/>
        <end position="392"/>
    </location>
</feature>
<sequence>MRSLHLLLSALCLYWMPCAFAQSGDATGQIRRYLALSRQFEKEQPDSAVYYAGLGVTLAEKTKKETLLADLLLQLGEVNMRHHHTDLARQFYNKALGLFRRQHDAGGVARTYDALGLLDADTADFGRAMQYYRDSRDSSGIITTYIAMGKAAQQKGRQEQAISHYLRALAQYEHREHRPEAYYSLLETVGRLYEAKGDTATAMHYFRSGIRDSLQEGLPETAVHLMNAEGEILEQQHEEKRALAVYKQALAEARRQHQADEQAEALLHIAGILKQTDAKSSITDLKQALVLAEKLRQPQLEARIYAALAAVYRQEKNYGEAMNALEEQHRLVDSLLRTDTVKEINALENSYALESSEEKVSNLQHINRLERWLLGCGALVVLVIAVFLVLLWRYLRKSRRLNAELRASNRVKDTLFSVIGHDLKGPAASAAQLFELMETEELPPDELKVMVRELRKQTAASLELLQALFEWGKAQLRGVTVQPVDFDPQPVVERCVHLLGQQAALKGIRIENNLPENLLLHADANHFEFIIRNLLSNAIKFSYEGGVVAVGAKAEKQAPEVVFAVSDQGVGISDDQQAIFLSGNLKVSFGTQKEKGSGLGLLLTKDFVKANGGRIWLESEEGRGSTFFVAMPCALR</sequence>
<dbReference type="PANTHER" id="PTHR43047:SF65">
    <property type="entry name" value="CHEY-HOMOLOGOUS RECEIVER DOMAIN AND PAS DOMAIN-CONTAINING PROTEIN"/>
    <property type="match status" value="1"/>
</dbReference>
<name>A0A934PTR8_9SPHI</name>
<keyword evidence="5" id="KW-0175">Coiled coil</keyword>
<evidence type="ECO:0000256" key="3">
    <source>
        <dbReference type="ARBA" id="ARBA00022679"/>
    </source>
</evidence>
<reference evidence="9" key="1">
    <citation type="submission" date="2020-12" db="EMBL/GenBank/DDBJ databases">
        <title>Bacterial novel species Mucilaginibacter sp. SD-g isolated from soil.</title>
        <authorList>
            <person name="Jung H.-Y."/>
        </authorList>
    </citation>
    <scope>NUCLEOTIDE SEQUENCE</scope>
    <source>
        <strain evidence="9">SD-g</strain>
    </source>
</reference>
<evidence type="ECO:0000256" key="7">
    <source>
        <dbReference type="SAM" id="SignalP"/>
    </source>
</evidence>
<organism evidence="9 10">
    <name type="scientific">Mucilaginibacter segetis</name>
    <dbReference type="NCBI Taxonomy" id="2793071"/>
    <lineage>
        <taxon>Bacteria</taxon>
        <taxon>Pseudomonadati</taxon>
        <taxon>Bacteroidota</taxon>
        <taxon>Sphingobacteriia</taxon>
        <taxon>Sphingobacteriales</taxon>
        <taxon>Sphingobacteriaceae</taxon>
        <taxon>Mucilaginibacter</taxon>
    </lineage>
</organism>
<keyword evidence="6" id="KW-0812">Transmembrane</keyword>
<evidence type="ECO:0000259" key="8">
    <source>
        <dbReference type="PROSITE" id="PS50109"/>
    </source>
</evidence>
<dbReference type="InterPro" id="IPR005467">
    <property type="entry name" value="His_kinase_dom"/>
</dbReference>
<keyword evidence="7" id="KW-0732">Signal</keyword>
<comment type="catalytic activity">
    <reaction evidence="1">
        <text>ATP + protein L-histidine = ADP + protein N-phospho-L-histidine.</text>
        <dbReference type="EC" id="2.7.13.3"/>
    </reaction>
</comment>
<dbReference type="Gene3D" id="1.10.287.130">
    <property type="match status" value="1"/>
</dbReference>
<evidence type="ECO:0000256" key="6">
    <source>
        <dbReference type="SAM" id="Phobius"/>
    </source>
</evidence>
<dbReference type="AlphaFoldDB" id="A0A934PTR8"/>
<dbReference type="Pfam" id="PF02518">
    <property type="entry name" value="HATPase_c"/>
    <property type="match status" value="1"/>
</dbReference>
<comment type="caution">
    <text evidence="9">The sequence shown here is derived from an EMBL/GenBank/DDBJ whole genome shotgun (WGS) entry which is preliminary data.</text>
</comment>
<dbReference type="SMART" id="SM00387">
    <property type="entry name" value="HATPase_c"/>
    <property type="match status" value="1"/>
</dbReference>
<dbReference type="SUPFAM" id="SSF55874">
    <property type="entry name" value="ATPase domain of HSP90 chaperone/DNA topoisomerase II/histidine kinase"/>
    <property type="match status" value="1"/>
</dbReference>
<dbReference type="EMBL" id="JAEHFW010000001">
    <property type="protein sequence ID" value="MBK0379260.1"/>
    <property type="molecule type" value="Genomic_DNA"/>
</dbReference>
<dbReference type="SUPFAM" id="SSF47384">
    <property type="entry name" value="Homodimeric domain of signal transducing histidine kinase"/>
    <property type="match status" value="1"/>
</dbReference>
<evidence type="ECO:0000256" key="1">
    <source>
        <dbReference type="ARBA" id="ARBA00000085"/>
    </source>
</evidence>
<feature type="coiled-coil region" evidence="5">
    <location>
        <begin position="236"/>
        <end position="263"/>
    </location>
</feature>
<proteinExistence type="predicted"/>
<dbReference type="InterPro" id="IPR004358">
    <property type="entry name" value="Sig_transdc_His_kin-like_C"/>
</dbReference>
<dbReference type="RefSeq" id="WP_200065694.1">
    <property type="nucleotide sequence ID" value="NZ_JAEHFW010000001.1"/>
</dbReference>
<dbReference type="PROSITE" id="PS50109">
    <property type="entry name" value="HIS_KIN"/>
    <property type="match status" value="1"/>
</dbReference>
<dbReference type="SMART" id="SM00028">
    <property type="entry name" value="TPR"/>
    <property type="match status" value="4"/>
</dbReference>
<dbReference type="Gene3D" id="3.30.565.10">
    <property type="entry name" value="Histidine kinase-like ATPase, C-terminal domain"/>
    <property type="match status" value="1"/>
</dbReference>
<dbReference type="InterPro" id="IPR003594">
    <property type="entry name" value="HATPase_dom"/>
</dbReference>
<gene>
    <name evidence="9" type="ORF">I5M19_08085</name>
</gene>
<dbReference type="GO" id="GO:0000155">
    <property type="term" value="F:phosphorelay sensor kinase activity"/>
    <property type="evidence" value="ECO:0007669"/>
    <property type="project" value="InterPro"/>
</dbReference>
<evidence type="ECO:0000313" key="10">
    <source>
        <dbReference type="Proteomes" id="UP000613193"/>
    </source>
</evidence>
<dbReference type="Gene3D" id="1.25.40.10">
    <property type="entry name" value="Tetratricopeptide repeat domain"/>
    <property type="match status" value="3"/>
</dbReference>
<dbReference type="PANTHER" id="PTHR43047">
    <property type="entry name" value="TWO-COMPONENT HISTIDINE PROTEIN KINASE"/>
    <property type="match status" value="1"/>
</dbReference>
<keyword evidence="4" id="KW-0418">Kinase</keyword>
<dbReference type="Proteomes" id="UP000613193">
    <property type="component" value="Unassembled WGS sequence"/>
</dbReference>
<dbReference type="PRINTS" id="PR00344">
    <property type="entry name" value="BCTRLSENSOR"/>
</dbReference>
<dbReference type="GO" id="GO:0009927">
    <property type="term" value="F:histidine phosphotransfer kinase activity"/>
    <property type="evidence" value="ECO:0007669"/>
    <property type="project" value="TreeGrafter"/>
</dbReference>
<dbReference type="EC" id="2.7.13.3" evidence="2"/>
<feature type="signal peptide" evidence="7">
    <location>
        <begin position="1"/>
        <end position="21"/>
    </location>
</feature>
<keyword evidence="10" id="KW-1185">Reference proteome</keyword>
<dbReference type="InterPro" id="IPR011990">
    <property type="entry name" value="TPR-like_helical_dom_sf"/>
</dbReference>
<dbReference type="InterPro" id="IPR019734">
    <property type="entry name" value="TPR_rpt"/>
</dbReference>
<protein>
    <recommendedName>
        <fullName evidence="2">histidine kinase</fullName>
        <ecNumber evidence="2">2.7.13.3</ecNumber>
    </recommendedName>
</protein>
<evidence type="ECO:0000313" key="9">
    <source>
        <dbReference type="EMBL" id="MBK0379260.1"/>
    </source>
</evidence>
<accession>A0A934PTR8</accession>
<keyword evidence="6" id="KW-0472">Membrane</keyword>
<dbReference type="InterPro" id="IPR036097">
    <property type="entry name" value="HisK_dim/P_sf"/>
</dbReference>